<feature type="compositionally biased region" description="Polar residues" evidence="5">
    <location>
        <begin position="181"/>
        <end position="191"/>
    </location>
</feature>
<organism evidence="7 8">
    <name type="scientific">Halocaridina rubra</name>
    <name type="common">Hawaiian red shrimp</name>
    <dbReference type="NCBI Taxonomy" id="373956"/>
    <lineage>
        <taxon>Eukaryota</taxon>
        <taxon>Metazoa</taxon>
        <taxon>Ecdysozoa</taxon>
        <taxon>Arthropoda</taxon>
        <taxon>Crustacea</taxon>
        <taxon>Multicrustacea</taxon>
        <taxon>Malacostraca</taxon>
        <taxon>Eumalacostraca</taxon>
        <taxon>Eucarida</taxon>
        <taxon>Decapoda</taxon>
        <taxon>Pleocyemata</taxon>
        <taxon>Caridea</taxon>
        <taxon>Atyoidea</taxon>
        <taxon>Atyidae</taxon>
        <taxon>Halocaridina</taxon>
    </lineage>
</organism>
<dbReference type="PANTHER" id="PTHR46717:SF1">
    <property type="entry name" value="E3 UBIQUITIN-PROTEIN LIGASE RNF180"/>
    <property type="match status" value="1"/>
</dbReference>
<dbReference type="PANTHER" id="PTHR46717">
    <property type="entry name" value="E3 UBIQUITIN-PROTEIN LIGASE RNF180"/>
    <property type="match status" value="1"/>
</dbReference>
<evidence type="ECO:0000256" key="1">
    <source>
        <dbReference type="ARBA" id="ARBA00022723"/>
    </source>
</evidence>
<evidence type="ECO:0000313" key="8">
    <source>
        <dbReference type="Proteomes" id="UP001381693"/>
    </source>
</evidence>
<proteinExistence type="predicted"/>
<dbReference type="GO" id="GO:0042415">
    <property type="term" value="P:norepinephrine metabolic process"/>
    <property type="evidence" value="ECO:0007669"/>
    <property type="project" value="TreeGrafter"/>
</dbReference>
<dbReference type="Gene3D" id="3.30.40.10">
    <property type="entry name" value="Zinc/RING finger domain, C3HC4 (zinc finger)"/>
    <property type="match status" value="1"/>
</dbReference>
<keyword evidence="8" id="KW-1185">Reference proteome</keyword>
<evidence type="ECO:0000256" key="2">
    <source>
        <dbReference type="ARBA" id="ARBA00022771"/>
    </source>
</evidence>
<name>A0AAN8ZPG4_HALRR</name>
<dbReference type="SUPFAM" id="SSF57850">
    <property type="entry name" value="RING/U-box"/>
    <property type="match status" value="1"/>
</dbReference>
<evidence type="ECO:0000256" key="5">
    <source>
        <dbReference type="SAM" id="MobiDB-lite"/>
    </source>
</evidence>
<dbReference type="Proteomes" id="UP001381693">
    <property type="component" value="Unassembled WGS sequence"/>
</dbReference>
<dbReference type="GO" id="GO:0042428">
    <property type="term" value="P:serotonin metabolic process"/>
    <property type="evidence" value="ECO:0007669"/>
    <property type="project" value="TreeGrafter"/>
</dbReference>
<feature type="region of interest" description="Disordered" evidence="5">
    <location>
        <begin position="181"/>
        <end position="221"/>
    </location>
</feature>
<dbReference type="CDD" id="cd16554">
    <property type="entry name" value="RING-HC_RNF180"/>
    <property type="match status" value="1"/>
</dbReference>
<dbReference type="GO" id="GO:0008270">
    <property type="term" value="F:zinc ion binding"/>
    <property type="evidence" value="ECO:0007669"/>
    <property type="project" value="UniProtKB-KW"/>
</dbReference>
<evidence type="ECO:0000259" key="6">
    <source>
        <dbReference type="PROSITE" id="PS50089"/>
    </source>
</evidence>
<reference evidence="7 8" key="1">
    <citation type="submission" date="2023-11" db="EMBL/GenBank/DDBJ databases">
        <title>Halocaridina rubra genome assembly.</title>
        <authorList>
            <person name="Smith C."/>
        </authorList>
    </citation>
    <scope>NUCLEOTIDE SEQUENCE [LARGE SCALE GENOMIC DNA]</scope>
    <source>
        <strain evidence="7">EP-1</strain>
        <tissue evidence="7">Whole</tissue>
    </source>
</reference>
<sequence length="434" mass="48760">MADEETVRCRKCRKILITNSECLINAHSQKHQKGKNDSTDELVDCALESERSCLYIAEDFYPSFIVDALDESSWTKGKLHCPGCRARLGSFNFISGSHCACKSHIVPQVHLLVSKVDIRRAREALPHPVSYPDHPVSLSATNTETLPVLLSSGTQEDSTVESGTLPNADLQSCNDESILEANSSSNTSQDFSDMANIKPSTSSKFPNASPKRGSRIEIRKRRRSWRHGDAIDSTEHGLDEITQCEMSTKAFNFHVLPSEDITTDTSSDNEELKRTEVIPEHMVCSVCLDVLYSPLMVQPCNHVFCEPCLRRVAKRNPNDTKCPLCRQLIGQCVSSKELSSEIRERFPDQLRERQLFEQKHNIQHLPLPWNRNFRLNQYMSNNEGGIIQMAGGWRPILLLLAGNALGLGSLTLLKWYLESQKEVGSEGENPSDIY</sequence>
<dbReference type="GO" id="GO:0005789">
    <property type="term" value="C:endoplasmic reticulum membrane"/>
    <property type="evidence" value="ECO:0007669"/>
    <property type="project" value="TreeGrafter"/>
</dbReference>
<dbReference type="InterPro" id="IPR033263">
    <property type="entry name" value="RNF180"/>
</dbReference>
<protein>
    <recommendedName>
        <fullName evidence="6">RING-type domain-containing protein</fullName>
    </recommendedName>
</protein>
<dbReference type="InterPro" id="IPR013083">
    <property type="entry name" value="Znf_RING/FYVE/PHD"/>
</dbReference>
<dbReference type="GO" id="GO:0032436">
    <property type="term" value="P:positive regulation of proteasomal ubiquitin-dependent protein catabolic process"/>
    <property type="evidence" value="ECO:0007669"/>
    <property type="project" value="TreeGrafter"/>
</dbReference>
<dbReference type="PROSITE" id="PS50089">
    <property type="entry name" value="ZF_RING_2"/>
    <property type="match status" value="1"/>
</dbReference>
<gene>
    <name evidence="7" type="ORF">SK128_027491</name>
</gene>
<dbReference type="InterPro" id="IPR017907">
    <property type="entry name" value="Znf_RING_CS"/>
</dbReference>
<dbReference type="InterPro" id="IPR001841">
    <property type="entry name" value="Znf_RING"/>
</dbReference>
<dbReference type="AlphaFoldDB" id="A0AAN8ZPG4"/>
<keyword evidence="2 4" id="KW-0863">Zinc-finger</keyword>
<accession>A0AAN8ZPG4</accession>
<dbReference type="PROSITE" id="PS00518">
    <property type="entry name" value="ZF_RING_1"/>
    <property type="match status" value="1"/>
</dbReference>
<dbReference type="SMART" id="SM00184">
    <property type="entry name" value="RING"/>
    <property type="match status" value="1"/>
</dbReference>
<keyword evidence="3" id="KW-0862">Zinc</keyword>
<dbReference type="Pfam" id="PF13923">
    <property type="entry name" value="zf-C3HC4_2"/>
    <property type="match status" value="1"/>
</dbReference>
<dbReference type="GO" id="GO:0061630">
    <property type="term" value="F:ubiquitin protein ligase activity"/>
    <property type="evidence" value="ECO:0007669"/>
    <property type="project" value="InterPro"/>
</dbReference>
<evidence type="ECO:0000256" key="3">
    <source>
        <dbReference type="ARBA" id="ARBA00022833"/>
    </source>
</evidence>
<dbReference type="EMBL" id="JAXCGZ010022768">
    <property type="protein sequence ID" value="KAK7024465.1"/>
    <property type="molecule type" value="Genomic_DNA"/>
</dbReference>
<comment type="caution">
    <text evidence="7">The sequence shown here is derived from an EMBL/GenBank/DDBJ whole genome shotgun (WGS) entry which is preliminary data.</text>
</comment>
<keyword evidence="1" id="KW-0479">Metal-binding</keyword>
<dbReference type="GO" id="GO:0000209">
    <property type="term" value="P:protein polyubiquitination"/>
    <property type="evidence" value="ECO:0007669"/>
    <property type="project" value="InterPro"/>
</dbReference>
<evidence type="ECO:0000256" key="4">
    <source>
        <dbReference type="PROSITE-ProRule" id="PRU00175"/>
    </source>
</evidence>
<evidence type="ECO:0000313" key="7">
    <source>
        <dbReference type="EMBL" id="KAK7024465.1"/>
    </source>
</evidence>
<dbReference type="GO" id="GO:0031624">
    <property type="term" value="F:ubiquitin conjugating enzyme binding"/>
    <property type="evidence" value="ECO:0007669"/>
    <property type="project" value="TreeGrafter"/>
</dbReference>
<feature type="domain" description="RING-type" evidence="6">
    <location>
        <begin position="284"/>
        <end position="326"/>
    </location>
</feature>